<evidence type="ECO:0000313" key="1">
    <source>
        <dbReference type="EMBL" id="PTE15965.1"/>
    </source>
</evidence>
<evidence type="ECO:0008006" key="3">
    <source>
        <dbReference type="Google" id="ProtNLM"/>
    </source>
</evidence>
<gene>
    <name evidence="1" type="ORF">C5F44_02695</name>
</gene>
<proteinExistence type="predicted"/>
<reference evidence="1 2" key="1">
    <citation type="submission" date="2018-03" db="EMBL/GenBank/DDBJ databases">
        <title>Rhodobacter blasticus.</title>
        <authorList>
            <person name="Meyer T.E."/>
            <person name="Miller S."/>
            <person name="Lodha T."/>
            <person name="Gandham S."/>
            <person name="Chintalapati S."/>
            <person name="Chintalapati V.R."/>
        </authorList>
    </citation>
    <scope>NUCLEOTIDE SEQUENCE [LARGE SCALE GENOMIC DNA]</scope>
    <source>
        <strain evidence="1 2">DSM 2131</strain>
    </source>
</reference>
<comment type="caution">
    <text evidence="1">The sequence shown here is derived from an EMBL/GenBank/DDBJ whole genome shotgun (WGS) entry which is preliminary data.</text>
</comment>
<organism evidence="1 2">
    <name type="scientific">Fuscovulum blasticum DSM 2131</name>
    <dbReference type="NCBI Taxonomy" id="1188250"/>
    <lineage>
        <taxon>Bacteria</taxon>
        <taxon>Pseudomonadati</taxon>
        <taxon>Pseudomonadota</taxon>
        <taxon>Alphaproteobacteria</taxon>
        <taxon>Rhodobacterales</taxon>
        <taxon>Paracoccaceae</taxon>
        <taxon>Pseudogemmobacter</taxon>
    </lineage>
</organism>
<accession>A0A2T4JDG8</accession>
<sequence>MDNARPALTWHDHAPMAGPDGAVAEGGELPTSIVAVERALENLSRQIREAQPWDVRPAALRRFRWLLKAVRIQRNACSLAAALQDRADDLPDDAARPLLIEADRLWELTDPLTSLINELVTGADAHAEMAEAERLLIEAQ</sequence>
<evidence type="ECO:0000313" key="2">
    <source>
        <dbReference type="Proteomes" id="UP000241362"/>
    </source>
</evidence>
<dbReference type="AlphaFoldDB" id="A0A2T4JDG8"/>
<keyword evidence="2" id="KW-1185">Reference proteome</keyword>
<name>A0A2T4JDG8_FUSBL</name>
<dbReference type="RefSeq" id="WP_107671974.1">
    <property type="nucleotide sequence ID" value="NZ_PZKE01000002.1"/>
</dbReference>
<dbReference type="Proteomes" id="UP000241362">
    <property type="component" value="Unassembled WGS sequence"/>
</dbReference>
<protein>
    <recommendedName>
        <fullName evidence="3">CHAD domain-containing protein</fullName>
    </recommendedName>
</protein>
<dbReference type="EMBL" id="PZKE01000002">
    <property type="protein sequence ID" value="PTE15965.1"/>
    <property type="molecule type" value="Genomic_DNA"/>
</dbReference>